<reference evidence="1" key="1">
    <citation type="submission" date="2016-01" db="EMBL/GenBank/DDBJ databases">
        <authorList>
            <person name="Mcilroy J.S."/>
            <person name="Karst M S."/>
            <person name="Albertsen M."/>
        </authorList>
    </citation>
    <scope>NUCLEOTIDE SEQUENCE</scope>
    <source>
        <strain evidence="1">Cfx-K</strain>
        <plasmid evidence="1">III</plasmid>
    </source>
</reference>
<dbReference type="KEGG" id="pbf:CFX0092_P0051"/>
<sequence length="39" mass="4117">MTALVTPTTPAEWAARIVVRHPALAQPVQKALALPRPGS</sequence>
<gene>
    <name evidence="1" type="ORF">CFX0092_P0051</name>
</gene>
<keyword evidence="2" id="KW-1185">Reference proteome</keyword>
<dbReference type="EMBL" id="LN890657">
    <property type="protein sequence ID" value="CUS06451.1"/>
    <property type="molecule type" value="Genomic_DNA"/>
</dbReference>
<evidence type="ECO:0000313" key="2">
    <source>
        <dbReference type="Proteomes" id="UP000215027"/>
    </source>
</evidence>
<name>A0A160T7I0_9CHLR</name>
<dbReference type="AlphaFoldDB" id="A0A160T7I0"/>
<proteinExistence type="predicted"/>
<keyword evidence="1" id="KW-0614">Plasmid</keyword>
<geneLocation type="plasmid" evidence="1 2">
    <name>III</name>
</geneLocation>
<evidence type="ECO:0000313" key="1">
    <source>
        <dbReference type="EMBL" id="CUS06451.1"/>
    </source>
</evidence>
<protein>
    <submittedName>
        <fullName evidence="1">Uncharacterized protein</fullName>
    </submittedName>
</protein>
<dbReference type="Proteomes" id="UP000215027">
    <property type="component" value="Plasmid III"/>
</dbReference>
<organism evidence="1 2">
    <name type="scientific">Candidatus Promineifilum breve</name>
    <dbReference type="NCBI Taxonomy" id="1806508"/>
    <lineage>
        <taxon>Bacteria</taxon>
        <taxon>Bacillati</taxon>
        <taxon>Chloroflexota</taxon>
        <taxon>Ardenticatenia</taxon>
        <taxon>Candidatus Promineifilales</taxon>
        <taxon>Candidatus Promineifilaceae</taxon>
        <taxon>Candidatus Promineifilum</taxon>
    </lineage>
</organism>
<accession>A0A160T7I0</accession>